<protein>
    <submittedName>
        <fullName evidence="1">Uncharacterized protein</fullName>
    </submittedName>
</protein>
<accession>A0AA39QNC8</accession>
<comment type="caution">
    <text evidence="1">The sequence shown here is derived from an EMBL/GenBank/DDBJ whole genome shotgun (WGS) entry which is preliminary data.</text>
</comment>
<organism evidence="1 2">
    <name type="scientific">Armillaria luteobubalina</name>
    <dbReference type="NCBI Taxonomy" id="153913"/>
    <lineage>
        <taxon>Eukaryota</taxon>
        <taxon>Fungi</taxon>
        <taxon>Dikarya</taxon>
        <taxon>Basidiomycota</taxon>
        <taxon>Agaricomycotina</taxon>
        <taxon>Agaricomycetes</taxon>
        <taxon>Agaricomycetidae</taxon>
        <taxon>Agaricales</taxon>
        <taxon>Marasmiineae</taxon>
        <taxon>Physalacriaceae</taxon>
        <taxon>Armillaria</taxon>
    </lineage>
</organism>
<keyword evidence="2" id="KW-1185">Reference proteome</keyword>
<proteinExistence type="predicted"/>
<dbReference type="EMBL" id="JAUEPU010000002">
    <property type="protein sequence ID" value="KAK0505486.1"/>
    <property type="molecule type" value="Genomic_DNA"/>
</dbReference>
<gene>
    <name evidence="1" type="ORF">EDD18DRAFT_1344307</name>
</gene>
<evidence type="ECO:0000313" key="1">
    <source>
        <dbReference type="EMBL" id="KAK0505486.1"/>
    </source>
</evidence>
<name>A0AA39QNC8_9AGAR</name>
<dbReference type="AlphaFoldDB" id="A0AA39QNC8"/>
<reference evidence="1" key="1">
    <citation type="submission" date="2023-06" db="EMBL/GenBank/DDBJ databases">
        <authorList>
            <consortium name="Lawrence Berkeley National Laboratory"/>
            <person name="Ahrendt S."/>
            <person name="Sahu N."/>
            <person name="Indic B."/>
            <person name="Wong-Bajracharya J."/>
            <person name="Merenyi Z."/>
            <person name="Ke H.-M."/>
            <person name="Monk M."/>
            <person name="Kocsube S."/>
            <person name="Drula E."/>
            <person name="Lipzen A."/>
            <person name="Balint B."/>
            <person name="Henrissat B."/>
            <person name="Andreopoulos B."/>
            <person name="Martin F.M."/>
            <person name="Harder C.B."/>
            <person name="Rigling D."/>
            <person name="Ford K.L."/>
            <person name="Foster G.D."/>
            <person name="Pangilinan J."/>
            <person name="Papanicolaou A."/>
            <person name="Barry K."/>
            <person name="LaButti K."/>
            <person name="Viragh M."/>
            <person name="Koriabine M."/>
            <person name="Yan M."/>
            <person name="Riley R."/>
            <person name="Champramary S."/>
            <person name="Plett K.L."/>
            <person name="Tsai I.J."/>
            <person name="Slot J."/>
            <person name="Sipos G."/>
            <person name="Plett J."/>
            <person name="Nagy L.G."/>
            <person name="Grigoriev I.V."/>
        </authorList>
    </citation>
    <scope>NUCLEOTIDE SEQUENCE</scope>
    <source>
        <strain evidence="1">HWK02</strain>
    </source>
</reference>
<sequence>MNLEVLRKSIVSAQVEATINAPDQDTLFAMQAARDLLWGQVDVINIDEFVPVSQTLMDLLSSSIPSNIQNMKRILVEYYIMLQLTNLMDSIISSLPVPWSLDPDVPGSPIHRILALLALSTSTILLLIHVPPYCLSLVIRPSSFILTAVGSWLICKPVPDQLRRQWCFLTLAYLTFFCFPVVSHACLPRTLAFTWLLCYYSLHAWCRPIIASSSCIRRLVTAWALLLGRWAPHQVDSSLEIFLQHAIQIFCKLSNTDHHTFAPLDMSQFSGVSFGFEWPPMLRLVLFTVQSRVRAMMALVDFFEELKKLGEGVNLGTNAHLDHTFGNNNERTVGKILKFLCWKGLNIPQSYSMD</sequence>
<dbReference type="Proteomes" id="UP001175228">
    <property type="component" value="Unassembled WGS sequence"/>
</dbReference>
<evidence type="ECO:0000313" key="2">
    <source>
        <dbReference type="Proteomes" id="UP001175228"/>
    </source>
</evidence>